<accession>A0A257LSK0</accession>
<evidence type="ECO:0000256" key="1">
    <source>
        <dbReference type="ARBA" id="ARBA00008226"/>
    </source>
</evidence>
<evidence type="ECO:0000256" key="3">
    <source>
        <dbReference type="ARBA" id="ARBA00022741"/>
    </source>
</evidence>
<dbReference type="NCBIfam" id="TIGR00388">
    <property type="entry name" value="glyQ"/>
    <property type="match status" value="1"/>
</dbReference>
<keyword evidence="3 8" id="KW-0547">Nucleotide-binding</keyword>
<gene>
    <name evidence="8" type="primary">glyQ</name>
    <name evidence="9" type="ORF">CGW93_04525</name>
</gene>
<dbReference type="InterPro" id="IPR045864">
    <property type="entry name" value="aa-tRNA-synth_II/BPL/LPL"/>
</dbReference>
<proteinExistence type="inferred from homology"/>
<comment type="subunit">
    <text evidence="8">Tetramer of two alpha and two beta subunits.</text>
</comment>
<comment type="catalytic activity">
    <reaction evidence="7 8">
        <text>tRNA(Gly) + glycine + ATP = glycyl-tRNA(Gly) + AMP + diphosphate</text>
        <dbReference type="Rhea" id="RHEA:16013"/>
        <dbReference type="Rhea" id="RHEA-COMP:9664"/>
        <dbReference type="Rhea" id="RHEA-COMP:9683"/>
        <dbReference type="ChEBI" id="CHEBI:30616"/>
        <dbReference type="ChEBI" id="CHEBI:33019"/>
        <dbReference type="ChEBI" id="CHEBI:57305"/>
        <dbReference type="ChEBI" id="CHEBI:78442"/>
        <dbReference type="ChEBI" id="CHEBI:78522"/>
        <dbReference type="ChEBI" id="CHEBI:456215"/>
        <dbReference type="EC" id="6.1.1.14"/>
    </reaction>
</comment>
<reference evidence="10" key="1">
    <citation type="submission" date="2017-07" db="EMBL/GenBank/DDBJ databases">
        <title>Novel pathways for hydrocarbon cycling and metabolic interdependencies in hydrothermal sediment communities.</title>
        <authorList>
            <person name="Dombrowski N."/>
            <person name="Seitz K."/>
            <person name="Teske A."/>
            <person name="Baker B."/>
        </authorList>
    </citation>
    <scope>NUCLEOTIDE SEQUENCE [LARGE SCALE GENOMIC DNA]</scope>
</reference>
<keyword evidence="4 8" id="KW-0067">ATP-binding</keyword>
<protein>
    <recommendedName>
        <fullName evidence="8">Glycine--tRNA ligase alpha subunit</fullName>
        <ecNumber evidence="8">6.1.1.14</ecNumber>
    </recommendedName>
    <alternativeName>
        <fullName evidence="8">Glycyl-tRNA synthetase alpha subunit</fullName>
        <shortName evidence="8">GlyRS</shortName>
    </alternativeName>
</protein>
<keyword evidence="5 8" id="KW-0648">Protein biosynthesis</keyword>
<dbReference type="AlphaFoldDB" id="A0A257LSK0"/>
<name>A0A257LSK0_UNCW3</name>
<evidence type="ECO:0000256" key="4">
    <source>
        <dbReference type="ARBA" id="ARBA00022840"/>
    </source>
</evidence>
<dbReference type="EC" id="6.1.1.14" evidence="8"/>
<dbReference type="GO" id="GO:0005524">
    <property type="term" value="F:ATP binding"/>
    <property type="evidence" value="ECO:0007669"/>
    <property type="project" value="UniProtKB-UniRule"/>
</dbReference>
<dbReference type="InterPro" id="IPR002310">
    <property type="entry name" value="Gly-tRNA_ligase_asu"/>
</dbReference>
<evidence type="ECO:0000256" key="2">
    <source>
        <dbReference type="ARBA" id="ARBA00022598"/>
    </source>
</evidence>
<dbReference type="Pfam" id="PF02091">
    <property type="entry name" value="tRNA-synt_2e"/>
    <property type="match status" value="1"/>
</dbReference>
<dbReference type="NCBIfam" id="NF006827">
    <property type="entry name" value="PRK09348.1"/>
    <property type="match status" value="1"/>
</dbReference>
<dbReference type="PANTHER" id="PTHR30075:SF2">
    <property type="entry name" value="GLYCINE--TRNA LIGASE, CHLOROPLASTIC_MITOCHONDRIAL 2"/>
    <property type="match status" value="1"/>
</dbReference>
<dbReference type="EMBL" id="NMUJ01000067">
    <property type="protein sequence ID" value="OYV02633.1"/>
    <property type="molecule type" value="Genomic_DNA"/>
</dbReference>
<dbReference type="Gene3D" id="1.20.58.180">
    <property type="entry name" value="Class II aaRS and biotin synthetases, domain 2"/>
    <property type="match status" value="1"/>
</dbReference>
<comment type="caution">
    <text evidence="9">The sequence shown here is derived from an EMBL/GenBank/DDBJ whole genome shotgun (WGS) entry which is preliminary data.</text>
</comment>
<evidence type="ECO:0000256" key="7">
    <source>
        <dbReference type="ARBA" id="ARBA00047937"/>
    </source>
</evidence>
<dbReference type="GO" id="GO:0006426">
    <property type="term" value="P:glycyl-tRNA aminoacylation"/>
    <property type="evidence" value="ECO:0007669"/>
    <property type="project" value="UniProtKB-UniRule"/>
</dbReference>
<dbReference type="GO" id="GO:0005829">
    <property type="term" value="C:cytosol"/>
    <property type="evidence" value="ECO:0007669"/>
    <property type="project" value="TreeGrafter"/>
</dbReference>
<dbReference type="GO" id="GO:0004820">
    <property type="term" value="F:glycine-tRNA ligase activity"/>
    <property type="evidence" value="ECO:0007669"/>
    <property type="project" value="UniProtKB-UniRule"/>
</dbReference>
<evidence type="ECO:0000256" key="5">
    <source>
        <dbReference type="ARBA" id="ARBA00022917"/>
    </source>
</evidence>
<evidence type="ECO:0000313" key="9">
    <source>
        <dbReference type="EMBL" id="OYV02633.1"/>
    </source>
</evidence>
<evidence type="ECO:0000256" key="8">
    <source>
        <dbReference type="HAMAP-Rule" id="MF_00254"/>
    </source>
</evidence>
<comment type="subcellular location">
    <subcellularLocation>
        <location evidence="8">Cytoplasm</location>
    </subcellularLocation>
</comment>
<evidence type="ECO:0000313" key="10">
    <source>
        <dbReference type="Proteomes" id="UP000216312"/>
    </source>
</evidence>
<dbReference type="Proteomes" id="UP000216312">
    <property type="component" value="Unassembled WGS sequence"/>
</dbReference>
<dbReference type="PANTHER" id="PTHR30075">
    <property type="entry name" value="GLYCYL-TRNA SYNTHETASE"/>
    <property type="match status" value="1"/>
</dbReference>
<keyword evidence="8" id="KW-0963">Cytoplasm</keyword>
<evidence type="ECO:0000256" key="6">
    <source>
        <dbReference type="ARBA" id="ARBA00023146"/>
    </source>
</evidence>
<keyword evidence="2 8" id="KW-0436">Ligase</keyword>
<sequence>MPYQDIVLKLDEYWRDHGAVLGLPYNSEVGAGTFNPFTFFYVLDEHPWYVAYVEPSKRPKDGRYAENPMRLQQFIQYQVVVKPTPHDIQDIYLRSLQHIGIELKKHDVRFVEDDWESETLGASGLGWEVWVDGMEVTQFTYFQQMGGIELRVIPVELTYGLERLAMLVQNKRNIFDIIWTGDISYGDIWKRREYEFSVFNFDEANIELHFKMFEKFVNEFYRLLERGLIFPAYDYLVKASHTLNVLDARRAISPEERQKFITKVRKMANSIAKKYLGYE</sequence>
<dbReference type="SUPFAM" id="SSF55681">
    <property type="entry name" value="Class II aaRS and biotin synthetases"/>
    <property type="match status" value="1"/>
</dbReference>
<keyword evidence="6 8" id="KW-0030">Aminoacyl-tRNA synthetase</keyword>
<comment type="similarity">
    <text evidence="1 8">Belongs to the class-II aminoacyl-tRNA synthetase family.</text>
</comment>
<dbReference type="PRINTS" id="PR01044">
    <property type="entry name" value="TRNASYNTHGA"/>
</dbReference>
<organism evidence="9 10">
    <name type="scientific">candidate division WOR-3 bacterium 4484_18</name>
    <dbReference type="NCBI Taxonomy" id="2020626"/>
    <lineage>
        <taxon>Bacteria</taxon>
        <taxon>Bacteria division WOR-3</taxon>
    </lineage>
</organism>
<dbReference type="Gene3D" id="3.30.930.10">
    <property type="entry name" value="Bira Bifunctional Protein, Domain 2"/>
    <property type="match status" value="1"/>
</dbReference>
<dbReference type="HAMAP" id="MF_00254">
    <property type="entry name" value="Gly_tRNA_synth_alpha"/>
    <property type="match status" value="1"/>
</dbReference>
<dbReference type="PROSITE" id="PS50861">
    <property type="entry name" value="AA_TRNA_LIGASE_II_GLYAB"/>
    <property type="match status" value="1"/>
</dbReference>
<dbReference type="InterPro" id="IPR006194">
    <property type="entry name" value="Gly-tRNA-synth_heterodimer"/>
</dbReference>